<accession>A0AAD2CGR4</accession>
<dbReference type="InterPro" id="IPR013083">
    <property type="entry name" value="Znf_RING/FYVE/PHD"/>
</dbReference>
<dbReference type="Pfam" id="PF14599">
    <property type="entry name" value="zinc_ribbon_6"/>
    <property type="match status" value="1"/>
</dbReference>
<feature type="domain" description="CTCHY-type" evidence="7">
    <location>
        <begin position="160"/>
        <end position="223"/>
    </location>
</feature>
<evidence type="ECO:0008006" key="10">
    <source>
        <dbReference type="Google" id="ProtNLM"/>
    </source>
</evidence>
<name>A0AAD2CGR4_9STRA</name>
<dbReference type="InterPro" id="IPR037275">
    <property type="entry name" value="Znf_CTCHY_sf"/>
</dbReference>
<proteinExistence type="predicted"/>
<dbReference type="PANTHER" id="PTHR21319">
    <property type="entry name" value="RING FINGER AND CHY ZINC FINGER DOMAIN-CONTAINING PROTEIN 1"/>
    <property type="match status" value="1"/>
</dbReference>
<organism evidence="8 9">
    <name type="scientific">Cylindrotheca closterium</name>
    <dbReference type="NCBI Taxonomy" id="2856"/>
    <lineage>
        <taxon>Eukaryota</taxon>
        <taxon>Sar</taxon>
        <taxon>Stramenopiles</taxon>
        <taxon>Ochrophyta</taxon>
        <taxon>Bacillariophyta</taxon>
        <taxon>Bacillariophyceae</taxon>
        <taxon>Bacillariophycidae</taxon>
        <taxon>Bacillariales</taxon>
        <taxon>Bacillariaceae</taxon>
        <taxon>Cylindrotheca</taxon>
    </lineage>
</organism>
<dbReference type="InterPro" id="IPR017921">
    <property type="entry name" value="Znf_CTCHY"/>
</dbReference>
<evidence type="ECO:0000256" key="1">
    <source>
        <dbReference type="ARBA" id="ARBA00022723"/>
    </source>
</evidence>
<dbReference type="GO" id="GO:0005634">
    <property type="term" value="C:nucleus"/>
    <property type="evidence" value="ECO:0007669"/>
    <property type="project" value="TreeGrafter"/>
</dbReference>
<evidence type="ECO:0000256" key="2">
    <source>
        <dbReference type="ARBA" id="ARBA00022771"/>
    </source>
</evidence>
<sequence length="340" mass="38510">MAGEDEHMQDDIDAGWFILNIDGDDEDLDEDEDMQDDIEDLNEDVEKDYLIARRVTIQAIMRNDSISDQDKRLQIQAIMRAVGATPSPSPVLPENKSPCVHYERNCNIIAPCCRHVYGCRICHDESNLASHPIMNQFLVCKLCNIKQQISNQCISCKAIFGKYHCSTCNLWMSQSKKPFHCTKCGCCRVGGADAFRHCDECCTCISIGVYADHQCSKDKYKKKCPVCEDDMLSPPQSPQDLPCGHTIHAHCFRKLAGFDYRCPICEKPVVSTKQLIVHWDSRVRDIAEHPMPADLQRVIDMMCNDCETKSYGLNWHFLGIQCPKCNSFNTAVEQVLSSGE</sequence>
<keyword evidence="9" id="KW-1185">Reference proteome</keyword>
<keyword evidence="3" id="KW-0862">Zinc</keyword>
<dbReference type="GO" id="GO:0061630">
    <property type="term" value="F:ubiquitin protein ligase activity"/>
    <property type="evidence" value="ECO:0007669"/>
    <property type="project" value="TreeGrafter"/>
</dbReference>
<dbReference type="GO" id="GO:0006511">
    <property type="term" value="P:ubiquitin-dependent protein catabolic process"/>
    <property type="evidence" value="ECO:0007669"/>
    <property type="project" value="TreeGrafter"/>
</dbReference>
<dbReference type="SUPFAM" id="SSF57850">
    <property type="entry name" value="RING/U-box"/>
    <property type="match status" value="1"/>
</dbReference>
<dbReference type="InterPro" id="IPR039512">
    <property type="entry name" value="RCHY1_zinc-ribbon"/>
</dbReference>
<dbReference type="SMART" id="SM00184">
    <property type="entry name" value="RING"/>
    <property type="match status" value="1"/>
</dbReference>
<keyword evidence="1" id="KW-0479">Metal-binding</keyword>
<dbReference type="EMBL" id="CAKOGP040000335">
    <property type="protein sequence ID" value="CAJ1934465.1"/>
    <property type="molecule type" value="Genomic_DNA"/>
</dbReference>
<dbReference type="PANTHER" id="PTHR21319:SF53">
    <property type="entry name" value="RING FINGER AND CHY ZINC FINGER DOMAIN-CONTAINING PROTEIN 1"/>
    <property type="match status" value="1"/>
</dbReference>
<dbReference type="AlphaFoldDB" id="A0AAD2CGR4"/>
<dbReference type="Pfam" id="PF13639">
    <property type="entry name" value="zf-RING_2"/>
    <property type="match status" value="1"/>
</dbReference>
<dbReference type="Gene3D" id="3.30.40.10">
    <property type="entry name" value="Zinc/RING finger domain, C3HC4 (zinc finger)"/>
    <property type="match status" value="1"/>
</dbReference>
<dbReference type="PROSITE" id="PS51270">
    <property type="entry name" value="ZF_CTCHY"/>
    <property type="match status" value="1"/>
</dbReference>
<dbReference type="Pfam" id="PF05495">
    <property type="entry name" value="zf-CHY"/>
    <property type="match status" value="1"/>
</dbReference>
<feature type="domain" description="RING-type" evidence="5">
    <location>
        <begin position="224"/>
        <end position="266"/>
    </location>
</feature>
<evidence type="ECO:0000256" key="3">
    <source>
        <dbReference type="ARBA" id="ARBA00022833"/>
    </source>
</evidence>
<keyword evidence="2 4" id="KW-0863">Zinc-finger</keyword>
<gene>
    <name evidence="8" type="ORF">CYCCA115_LOCUS3805</name>
</gene>
<comment type="caution">
    <text evidence="8">The sequence shown here is derived from an EMBL/GenBank/DDBJ whole genome shotgun (WGS) entry which is preliminary data.</text>
</comment>
<dbReference type="InterPro" id="IPR008913">
    <property type="entry name" value="Znf_CHY"/>
</dbReference>
<evidence type="ECO:0000256" key="4">
    <source>
        <dbReference type="PROSITE-ProRule" id="PRU00601"/>
    </source>
</evidence>
<dbReference type="InterPro" id="IPR001841">
    <property type="entry name" value="Znf_RING"/>
</dbReference>
<dbReference type="GO" id="GO:0008270">
    <property type="term" value="F:zinc ion binding"/>
    <property type="evidence" value="ECO:0007669"/>
    <property type="project" value="UniProtKB-KW"/>
</dbReference>
<evidence type="ECO:0000259" key="6">
    <source>
        <dbReference type="PROSITE" id="PS51266"/>
    </source>
</evidence>
<dbReference type="SUPFAM" id="SSF161245">
    <property type="entry name" value="Zinc hairpin stack"/>
    <property type="match status" value="1"/>
</dbReference>
<dbReference type="PROSITE" id="PS51266">
    <property type="entry name" value="ZF_CHY"/>
    <property type="match status" value="1"/>
</dbReference>
<feature type="domain" description="CHY-type" evidence="6">
    <location>
        <begin position="92"/>
        <end position="158"/>
    </location>
</feature>
<dbReference type="SUPFAM" id="SSF161219">
    <property type="entry name" value="CHY zinc finger-like"/>
    <property type="match status" value="1"/>
</dbReference>
<protein>
    <recommendedName>
        <fullName evidence="10">RING finger and CHY zinc finger domain-containing protein 1</fullName>
    </recommendedName>
</protein>
<reference evidence="8" key="1">
    <citation type="submission" date="2023-08" db="EMBL/GenBank/DDBJ databases">
        <authorList>
            <person name="Audoor S."/>
            <person name="Bilcke G."/>
        </authorList>
    </citation>
    <scope>NUCLEOTIDE SEQUENCE</scope>
</reference>
<dbReference type="PROSITE" id="PS50089">
    <property type="entry name" value="ZF_RING_2"/>
    <property type="match status" value="1"/>
</dbReference>
<dbReference type="Gene3D" id="2.20.28.10">
    <property type="match status" value="1"/>
</dbReference>
<dbReference type="Proteomes" id="UP001295423">
    <property type="component" value="Unassembled WGS sequence"/>
</dbReference>
<evidence type="ECO:0000313" key="9">
    <source>
        <dbReference type="Proteomes" id="UP001295423"/>
    </source>
</evidence>
<evidence type="ECO:0000259" key="5">
    <source>
        <dbReference type="PROSITE" id="PS50089"/>
    </source>
</evidence>
<evidence type="ECO:0000259" key="7">
    <source>
        <dbReference type="PROSITE" id="PS51270"/>
    </source>
</evidence>
<dbReference type="GO" id="GO:0016567">
    <property type="term" value="P:protein ubiquitination"/>
    <property type="evidence" value="ECO:0007669"/>
    <property type="project" value="TreeGrafter"/>
</dbReference>
<dbReference type="InterPro" id="IPR037274">
    <property type="entry name" value="Znf_CHY_sf"/>
</dbReference>
<evidence type="ECO:0000313" key="8">
    <source>
        <dbReference type="EMBL" id="CAJ1934465.1"/>
    </source>
</evidence>